<protein>
    <submittedName>
        <fullName evidence="1">Uncharacterized protein</fullName>
    </submittedName>
</protein>
<dbReference type="EMBL" id="BAABXL010000001">
    <property type="protein sequence ID" value="GAA6270196.1"/>
    <property type="molecule type" value="Genomic_DNA"/>
</dbReference>
<keyword evidence="2" id="KW-1185">Reference proteome</keyword>
<comment type="caution">
    <text evidence="1">The sequence shown here is derived from an EMBL/GenBank/DDBJ whole genome shotgun (WGS) entry which is preliminary data.</text>
</comment>
<name>A0ABQ0B1S4_9FIRM</name>
<accession>A0ABQ0B1S4</accession>
<reference evidence="1 2" key="1">
    <citation type="submission" date="2024-04" db="EMBL/GenBank/DDBJ databases">
        <title>Defined microbial consortia suppress multidrug-resistant proinflammatory Enterobacteriaceae via ecological control.</title>
        <authorList>
            <person name="Furuichi M."/>
            <person name="Kawaguchi T."/>
            <person name="Pust M."/>
            <person name="Yasuma K."/>
            <person name="Plichta D."/>
            <person name="Hasegawa N."/>
            <person name="Ohya T."/>
            <person name="Bhattarai S."/>
            <person name="Sasajima S."/>
            <person name="Aoto Y."/>
            <person name="Tuganbaev T."/>
            <person name="Yaginuma M."/>
            <person name="Ueda M."/>
            <person name="Okahashi N."/>
            <person name="Amafuji K."/>
            <person name="Kiridooshi Y."/>
            <person name="Sugita K."/>
            <person name="Strazar M."/>
            <person name="Skelly A."/>
            <person name="Suda W."/>
            <person name="Hattori M."/>
            <person name="Nakamoto N."/>
            <person name="Caballero S."/>
            <person name="Norman J."/>
            <person name="Olle B."/>
            <person name="Tanoue T."/>
            <person name="Arita M."/>
            <person name="Bucci V."/>
            <person name="Atarashi K."/>
            <person name="Xavier R."/>
            <person name="Honda K."/>
        </authorList>
    </citation>
    <scope>NUCLEOTIDE SEQUENCE [LARGE SCALE GENOMIC DNA]</scope>
    <source>
        <strain evidence="2">f13</strain>
    </source>
</reference>
<organism evidence="1 2">
    <name type="scientific">Enterocloster alcoholdehydrogenati</name>
    <dbReference type="NCBI Taxonomy" id="2547410"/>
    <lineage>
        <taxon>Bacteria</taxon>
        <taxon>Bacillati</taxon>
        <taxon>Bacillota</taxon>
        <taxon>Clostridia</taxon>
        <taxon>Lachnospirales</taxon>
        <taxon>Lachnospiraceae</taxon>
        <taxon>Enterocloster</taxon>
    </lineage>
</organism>
<evidence type="ECO:0000313" key="2">
    <source>
        <dbReference type="Proteomes" id="UP001600894"/>
    </source>
</evidence>
<gene>
    <name evidence="1" type="ORF">F130042H8_32560</name>
</gene>
<sequence length="49" mass="5667">MAAALFYLQSLDAEETKKVAWELKKYCASRSDPIKKYSHTFVIEKNISL</sequence>
<proteinExistence type="predicted"/>
<dbReference type="Proteomes" id="UP001600894">
    <property type="component" value="Unassembled WGS sequence"/>
</dbReference>
<evidence type="ECO:0000313" key="1">
    <source>
        <dbReference type="EMBL" id="GAA6270196.1"/>
    </source>
</evidence>